<evidence type="ECO:0000313" key="8">
    <source>
        <dbReference type="EMBL" id="CAK7275024.1"/>
    </source>
</evidence>
<feature type="transmembrane region" description="Helical" evidence="6">
    <location>
        <begin position="159"/>
        <end position="186"/>
    </location>
</feature>
<evidence type="ECO:0000256" key="2">
    <source>
        <dbReference type="ARBA" id="ARBA00022692"/>
    </source>
</evidence>
<evidence type="ECO:0000313" key="9">
    <source>
        <dbReference type="Proteomes" id="UP001642501"/>
    </source>
</evidence>
<dbReference type="InterPro" id="IPR011701">
    <property type="entry name" value="MFS"/>
</dbReference>
<evidence type="ECO:0000256" key="3">
    <source>
        <dbReference type="ARBA" id="ARBA00022989"/>
    </source>
</evidence>
<feature type="compositionally biased region" description="Basic and acidic residues" evidence="5">
    <location>
        <begin position="55"/>
        <end position="73"/>
    </location>
</feature>
<feature type="transmembrane region" description="Helical" evidence="6">
    <location>
        <begin position="546"/>
        <end position="565"/>
    </location>
</feature>
<feature type="transmembrane region" description="Helical" evidence="6">
    <location>
        <begin position="257"/>
        <end position="283"/>
    </location>
</feature>
<feature type="compositionally biased region" description="Polar residues" evidence="5">
    <location>
        <begin position="32"/>
        <end position="48"/>
    </location>
</feature>
<keyword evidence="2 6" id="KW-0812">Transmembrane</keyword>
<comment type="caution">
    <text evidence="8">The sequence shown here is derived from an EMBL/GenBank/DDBJ whole genome shotgun (WGS) entry which is preliminary data.</text>
</comment>
<dbReference type="Proteomes" id="UP001642501">
    <property type="component" value="Unassembled WGS sequence"/>
</dbReference>
<feature type="transmembrane region" description="Helical" evidence="6">
    <location>
        <begin position="519"/>
        <end position="540"/>
    </location>
</feature>
<evidence type="ECO:0000256" key="5">
    <source>
        <dbReference type="SAM" id="MobiDB-lite"/>
    </source>
</evidence>
<evidence type="ECO:0000256" key="6">
    <source>
        <dbReference type="SAM" id="Phobius"/>
    </source>
</evidence>
<feature type="transmembrane region" description="Helical" evidence="6">
    <location>
        <begin position="472"/>
        <end position="491"/>
    </location>
</feature>
<feature type="transmembrane region" description="Helical" evidence="6">
    <location>
        <begin position="198"/>
        <end position="217"/>
    </location>
</feature>
<feature type="region of interest" description="Disordered" evidence="5">
    <location>
        <begin position="1"/>
        <end position="73"/>
    </location>
</feature>
<dbReference type="InterPro" id="IPR020846">
    <property type="entry name" value="MFS_dom"/>
</dbReference>
<feature type="transmembrane region" description="Helical" evidence="6">
    <location>
        <begin position="303"/>
        <end position="324"/>
    </location>
</feature>
<name>A0ABP0E4I8_9PEZI</name>
<evidence type="ECO:0000256" key="1">
    <source>
        <dbReference type="ARBA" id="ARBA00004141"/>
    </source>
</evidence>
<dbReference type="PANTHER" id="PTHR23502:SF134">
    <property type="entry name" value="MAJOR FACILITATOR SUPERFAMILY (MFS) PROFILE DOMAIN-CONTAINING PROTEIN-RELATED"/>
    <property type="match status" value="1"/>
</dbReference>
<evidence type="ECO:0000259" key="7">
    <source>
        <dbReference type="PROSITE" id="PS50850"/>
    </source>
</evidence>
<sequence>MDSAPGHGRAGGPSYSSFYLSNGTEKTDDKTSITASRESVSDTASDVQANGDLIGSEKDVSDTGRPHRTDDKADASSLDIEYRYFTYATPLPPPNTVAAVGSLDESTAPAPPDLNKFADPHTWHNGRKYTMLTLSCIATFLTAYAAGAFSPPTQRIADAYGTSLTVVLAVGITVYCMGFAFAPMLLAPLSEYNGRYPVFVCAGTVFVVFQLVSGAAPDLATMAVARLLAGVGGSAFSTMVGGVIADMWHAEGRNMPMTLYSGAVLLGTGCGPLISGVITYRTVFPQNQHDVLTSANVRAPWRWVFWPQGIADGLLMVALVILFHESRGSVLLSRKAKALNQWYEERETAGFYGVWFRDGDAPLAKQSQPAIEGEHMHTHKHTGVAEDAGAAGSSAPQLKRIRWVVKDDEDRTTVLRTIGMSVYRPFHMFFTEPVVFFFSLWMSFAWAVLYLTFGSVFLVFEEVYDFNTQQAGYAFSSMLIGVTFATALGLYQDRLFLRVLPLPAALRESLRQGVPEARLCGACIMSTMLPAGLFIFGFTARPDYHWIAPMIGIGLSSIGIFAVYLSTFNYLADVYHIYASSALAAQSCCRNVLGGAFPLIMRPLFVNLGIKQAGAVLGSIAVGLTLVPWVLLYFGETIRRRSKFAQSLNV</sequence>
<feature type="domain" description="Major facilitator superfamily (MFS) profile" evidence="7">
    <location>
        <begin position="131"/>
        <end position="650"/>
    </location>
</feature>
<dbReference type="Gene3D" id="1.20.1250.20">
    <property type="entry name" value="MFS general substrate transporter like domains"/>
    <property type="match status" value="1"/>
</dbReference>
<dbReference type="PANTHER" id="PTHR23502">
    <property type="entry name" value="MAJOR FACILITATOR SUPERFAMILY"/>
    <property type="match status" value="1"/>
</dbReference>
<dbReference type="PRINTS" id="PR01036">
    <property type="entry name" value="TCRTETB"/>
</dbReference>
<comment type="subcellular location">
    <subcellularLocation>
        <location evidence="1">Membrane</location>
        <topology evidence="1">Multi-pass membrane protein</topology>
    </subcellularLocation>
</comment>
<keyword evidence="4 6" id="KW-0472">Membrane</keyword>
<reference evidence="8 9" key="1">
    <citation type="submission" date="2024-01" db="EMBL/GenBank/DDBJ databases">
        <authorList>
            <person name="Allen C."/>
            <person name="Tagirdzhanova G."/>
        </authorList>
    </citation>
    <scope>NUCLEOTIDE SEQUENCE [LARGE SCALE GENOMIC DNA]</scope>
    <source>
        <strain evidence="8 9">CBS 573.63</strain>
    </source>
</reference>
<feature type="transmembrane region" description="Helical" evidence="6">
    <location>
        <begin position="613"/>
        <end position="634"/>
    </location>
</feature>
<dbReference type="InterPro" id="IPR036259">
    <property type="entry name" value="MFS_trans_sf"/>
</dbReference>
<proteinExistence type="predicted"/>
<dbReference type="PROSITE" id="PS50850">
    <property type="entry name" value="MFS"/>
    <property type="match status" value="1"/>
</dbReference>
<accession>A0ABP0E4I8</accession>
<feature type="transmembrane region" description="Helical" evidence="6">
    <location>
        <begin position="223"/>
        <end position="245"/>
    </location>
</feature>
<feature type="transmembrane region" description="Helical" evidence="6">
    <location>
        <begin position="434"/>
        <end position="460"/>
    </location>
</feature>
<feature type="transmembrane region" description="Helical" evidence="6">
    <location>
        <begin position="129"/>
        <end position="147"/>
    </location>
</feature>
<dbReference type="SUPFAM" id="SSF103473">
    <property type="entry name" value="MFS general substrate transporter"/>
    <property type="match status" value="1"/>
</dbReference>
<keyword evidence="9" id="KW-1185">Reference proteome</keyword>
<feature type="compositionally biased region" description="Polar residues" evidence="5">
    <location>
        <begin position="14"/>
        <end position="24"/>
    </location>
</feature>
<dbReference type="Pfam" id="PF07690">
    <property type="entry name" value="MFS_1"/>
    <property type="match status" value="1"/>
</dbReference>
<dbReference type="EMBL" id="CAWUOM010000196">
    <property type="protein sequence ID" value="CAK7275024.1"/>
    <property type="molecule type" value="Genomic_DNA"/>
</dbReference>
<protein>
    <recommendedName>
        <fullName evidence="7">Major facilitator superfamily (MFS) profile domain-containing protein</fullName>
    </recommendedName>
</protein>
<keyword evidence="3 6" id="KW-1133">Transmembrane helix</keyword>
<gene>
    <name evidence="8" type="ORF">SEPCBS57363_006466</name>
</gene>
<organism evidence="8 9">
    <name type="scientific">Sporothrix epigloea</name>
    <dbReference type="NCBI Taxonomy" id="1892477"/>
    <lineage>
        <taxon>Eukaryota</taxon>
        <taxon>Fungi</taxon>
        <taxon>Dikarya</taxon>
        <taxon>Ascomycota</taxon>
        <taxon>Pezizomycotina</taxon>
        <taxon>Sordariomycetes</taxon>
        <taxon>Sordariomycetidae</taxon>
        <taxon>Ophiostomatales</taxon>
        <taxon>Ophiostomataceae</taxon>
        <taxon>Sporothrix</taxon>
    </lineage>
</organism>
<evidence type="ECO:0000256" key="4">
    <source>
        <dbReference type="ARBA" id="ARBA00023136"/>
    </source>
</evidence>